<keyword evidence="5" id="KW-0067">ATP-binding</keyword>
<dbReference type="AlphaFoldDB" id="A0A3Q8S3A5"/>
<protein>
    <submittedName>
        <fullName evidence="10">NTP-binding protein</fullName>
    </submittedName>
</protein>
<dbReference type="EMBL" id="CP034248">
    <property type="protein sequence ID" value="AZK44794.1"/>
    <property type="molecule type" value="Genomic_DNA"/>
</dbReference>
<feature type="compositionally biased region" description="Basic and acidic residues" evidence="8">
    <location>
        <begin position="500"/>
        <end position="513"/>
    </location>
</feature>
<dbReference type="Pfam" id="PF13479">
    <property type="entry name" value="AAA_24"/>
    <property type="match status" value="1"/>
</dbReference>
<evidence type="ECO:0000313" key="10">
    <source>
        <dbReference type="EMBL" id="AZK44794.1"/>
    </source>
</evidence>
<reference evidence="10 11" key="1">
    <citation type="submission" date="2018-11" db="EMBL/GenBank/DDBJ databases">
        <title>Genome sequencing of Paenibacillus lentus DSM25539(T).</title>
        <authorList>
            <person name="Kook J.-K."/>
            <person name="Park S.-N."/>
            <person name="Lim Y.K."/>
        </authorList>
    </citation>
    <scope>NUCLEOTIDE SEQUENCE [LARGE SCALE GENOMIC DNA]</scope>
    <source>
        <strain evidence="10 11">DSM 25539</strain>
    </source>
</reference>
<evidence type="ECO:0000259" key="9">
    <source>
        <dbReference type="Pfam" id="PF12705"/>
    </source>
</evidence>
<evidence type="ECO:0000256" key="5">
    <source>
        <dbReference type="ARBA" id="ARBA00022840"/>
    </source>
</evidence>
<dbReference type="RefSeq" id="WP_125080931.1">
    <property type="nucleotide sequence ID" value="NZ_CP034248.1"/>
</dbReference>
<evidence type="ECO:0000256" key="2">
    <source>
        <dbReference type="ARBA" id="ARBA00022763"/>
    </source>
</evidence>
<sequence length="601" mass="69916">MQASHSRIELYERCSFRYRLRYIDDLLTLPPDNADHPLIIGQAVHTGIERDVKTAIQEYYMSYPVITDRHIEEAMKLEKVIPKAKALIPEGEYEVKIDNEHFVGYIDLLAPATAFERGVEIPNQYDLYDFKYSNNVSNYKKSKQLHLYKYFWEKANPGKFIRNMYFLFVPKTSIRQKKTEDLHQFRKRIESELDKLEPNLVQIEYDPSQVIEFMLDVKNVLEASEFPKNESFLCNYCEYQDYCLKGWDYMLLPKNERRNIEKIEKKVVWMYGSPFSGKTWFANQFPDPLMLNTDGNIKFVDAPFIPIKDQVSVEGRMTKRKLAWVIFKEVIEELEKKQNDFKTIIVDLLEDTYEHCRLYMYDQMGITHESDDSFRAWDKVRTEFLSTLKKLMALDYENIILISHEDTSKDITKKGGDKITAIKPNLQEKTANKVAGMVDIVARVISDGEIRTLSFKTNEVIFGGGRLTASTNEIQLEYAAFLEVYEEANKNAVAKLKGEEVTKPSDKATEGRRTRGKVNAAPESEETPVTEKSASDDASEPEVDAESEKHDVEEEKQEEPKTRTRSRKPKEKEEGSDESEQAEQTEQTEAPKTRTRRKRGE</sequence>
<evidence type="ECO:0000256" key="1">
    <source>
        <dbReference type="ARBA" id="ARBA00022741"/>
    </source>
</evidence>
<evidence type="ECO:0000256" key="6">
    <source>
        <dbReference type="ARBA" id="ARBA00023125"/>
    </source>
</evidence>
<keyword evidence="1" id="KW-0547">Nucleotide-binding</keyword>
<feature type="compositionally biased region" description="Acidic residues" evidence="8">
    <location>
        <begin position="574"/>
        <end position="583"/>
    </location>
</feature>
<evidence type="ECO:0000256" key="4">
    <source>
        <dbReference type="ARBA" id="ARBA00022806"/>
    </source>
</evidence>
<dbReference type="GO" id="GO:0003677">
    <property type="term" value="F:DNA binding"/>
    <property type="evidence" value="ECO:0007669"/>
    <property type="project" value="UniProtKB-KW"/>
</dbReference>
<dbReference type="Pfam" id="PF12705">
    <property type="entry name" value="PDDEXK_1"/>
    <property type="match status" value="1"/>
</dbReference>
<accession>A0A3Q8S3A5</accession>
<dbReference type="OrthoDB" id="5413799at2"/>
<feature type="region of interest" description="Disordered" evidence="8">
    <location>
        <begin position="500"/>
        <end position="601"/>
    </location>
</feature>
<keyword evidence="6" id="KW-0238">DNA-binding</keyword>
<dbReference type="GO" id="GO:0005524">
    <property type="term" value="F:ATP binding"/>
    <property type="evidence" value="ECO:0007669"/>
    <property type="project" value="UniProtKB-KW"/>
</dbReference>
<keyword evidence="4" id="KW-0347">Helicase</keyword>
<keyword evidence="11" id="KW-1185">Reference proteome</keyword>
<evidence type="ECO:0000256" key="8">
    <source>
        <dbReference type="SAM" id="MobiDB-lite"/>
    </source>
</evidence>
<organism evidence="10 11">
    <name type="scientific">Paenibacillus lentus</name>
    <dbReference type="NCBI Taxonomy" id="1338368"/>
    <lineage>
        <taxon>Bacteria</taxon>
        <taxon>Bacillati</taxon>
        <taxon>Bacillota</taxon>
        <taxon>Bacilli</taxon>
        <taxon>Bacillales</taxon>
        <taxon>Paenibacillaceae</taxon>
        <taxon>Paenibacillus</taxon>
    </lineage>
</organism>
<dbReference type="KEGG" id="plen:EIM92_00120"/>
<feature type="compositionally biased region" description="Basic and acidic residues" evidence="8">
    <location>
        <begin position="546"/>
        <end position="562"/>
    </location>
</feature>
<gene>
    <name evidence="10" type="ORF">EIM92_00120</name>
</gene>
<dbReference type="Proteomes" id="UP000273145">
    <property type="component" value="Chromosome"/>
</dbReference>
<dbReference type="Gene3D" id="3.90.320.10">
    <property type="match status" value="1"/>
</dbReference>
<dbReference type="InterPro" id="IPR011604">
    <property type="entry name" value="PDDEXK-like_dom_sf"/>
</dbReference>
<evidence type="ECO:0000256" key="7">
    <source>
        <dbReference type="ARBA" id="ARBA00023204"/>
    </source>
</evidence>
<keyword evidence="3" id="KW-0378">Hydrolase</keyword>
<dbReference type="GO" id="GO:0006281">
    <property type="term" value="P:DNA repair"/>
    <property type="evidence" value="ECO:0007669"/>
    <property type="project" value="UniProtKB-KW"/>
</dbReference>
<dbReference type="InterPro" id="IPR038726">
    <property type="entry name" value="PDDEXK_AddAB-type"/>
</dbReference>
<evidence type="ECO:0000256" key="3">
    <source>
        <dbReference type="ARBA" id="ARBA00022801"/>
    </source>
</evidence>
<dbReference type="GO" id="GO:0004386">
    <property type="term" value="F:helicase activity"/>
    <property type="evidence" value="ECO:0007669"/>
    <property type="project" value="UniProtKB-KW"/>
</dbReference>
<proteinExistence type="predicted"/>
<name>A0A3Q8S3A5_9BACL</name>
<feature type="domain" description="PD-(D/E)XK endonuclease-like" evidence="9">
    <location>
        <begin position="3"/>
        <end position="243"/>
    </location>
</feature>
<dbReference type="GO" id="GO:0016787">
    <property type="term" value="F:hydrolase activity"/>
    <property type="evidence" value="ECO:0007669"/>
    <property type="project" value="UniProtKB-KW"/>
</dbReference>
<keyword evidence="7" id="KW-0234">DNA repair</keyword>
<keyword evidence="2" id="KW-0227">DNA damage</keyword>
<evidence type="ECO:0000313" key="11">
    <source>
        <dbReference type="Proteomes" id="UP000273145"/>
    </source>
</evidence>